<dbReference type="Proteomes" id="UP001156272">
    <property type="component" value="Segment"/>
</dbReference>
<accession>A0AA46TDN0</accession>
<reference evidence="1 2" key="1">
    <citation type="submission" date="2022-09" db="EMBL/GenBank/DDBJ databases">
        <title>Evolutionary Diversification of Methanotrophic Ca. Methanophagales (ANME-1) and Their Expansive Virome.</title>
        <authorList>
            <person name="Laso-Perez R."/>
            <person name="Wu F."/>
            <person name="Cremiere A."/>
            <person name="Speth D.R."/>
            <person name="Magyar J.S."/>
            <person name="Krupovic M."/>
            <person name="Orphan V.J."/>
        </authorList>
    </citation>
    <scope>NUCLEOTIDE SEQUENCE [LARGE SCALE GENOMIC DNA]</scope>
    <source>
        <strain evidence="1">PBV082</strain>
    </source>
</reference>
<evidence type="ECO:0000313" key="2">
    <source>
        <dbReference type="Proteomes" id="UP001156272"/>
    </source>
</evidence>
<sequence>MSSGEEECKRKLIGLCEKAIDEELWRVGGIVRKEQRKKLCERVETILQKLFEIVEEMERMCDEINSDKLLSVAGRGCCCIDARISVDEAIPNTILILVILANGIPECEEKAVKWKERWERRGGKFKRFPL</sequence>
<name>A0AA46TDN0_9VIRU</name>
<keyword evidence="2" id="KW-1185">Reference proteome</keyword>
<organism evidence="1 2">
    <name type="scientific">Methanophagales virus PBV082</name>
    <dbReference type="NCBI Taxonomy" id="3071307"/>
    <lineage>
        <taxon>Viruses</taxon>
        <taxon>Viruses incertae sedis</taxon>
        <taxon>Itzamnaviridae</taxon>
        <taxon>Pletoitzamnavirus</taxon>
        <taxon>Pletoitzamnavirus pescaderoense</taxon>
    </lineage>
</organism>
<protein>
    <submittedName>
        <fullName evidence="1">Uncharacterized protein</fullName>
    </submittedName>
</protein>
<dbReference type="EMBL" id="OP413839">
    <property type="protein sequence ID" value="UYL64891.1"/>
    <property type="molecule type" value="Genomic_DNA"/>
</dbReference>
<evidence type="ECO:0000313" key="1">
    <source>
        <dbReference type="EMBL" id="UYL64891.1"/>
    </source>
</evidence>
<proteinExistence type="predicted"/>
<gene>
    <name evidence="1" type="ORF">EJNHJLOP_00002</name>
</gene>